<feature type="region of interest" description="Disordered" evidence="3">
    <location>
        <begin position="64"/>
        <end position="125"/>
    </location>
</feature>
<feature type="compositionally biased region" description="Basic and acidic residues" evidence="3">
    <location>
        <begin position="1"/>
        <end position="15"/>
    </location>
</feature>
<protein>
    <recommendedName>
        <fullName evidence="4">C-myb C-terminal domain-containing protein</fullName>
    </recommendedName>
</protein>
<name>A0A653D6V0_CALMS</name>
<feature type="compositionally biased region" description="Polar residues" evidence="3">
    <location>
        <begin position="228"/>
        <end position="237"/>
    </location>
</feature>
<dbReference type="InterPro" id="IPR015395">
    <property type="entry name" value="C-myb_C"/>
</dbReference>
<evidence type="ECO:0000256" key="3">
    <source>
        <dbReference type="SAM" id="MobiDB-lite"/>
    </source>
</evidence>
<sequence>MRRKYEHDRENGERRSRPRKNQRQSTSTNIYSSSYPNISQLESSNGHSLRRGYSEEWAVEMYDQASSQSSTGGFSMGGPSPGPLTPNSQQVGSSSVYERVAPSPNDQESRTFPPYGGRGYPLQPSPVKLTPMDDATSDFDMGFYNSPGISPLKVNSRQFIKARVVPPTSSQNALVPVVNALSIGRTATPLILRRSAKTRRRRGSNEEDDVKGSGGSSESIEVLEPSHSELSVPSTSTVHEKLEDLDYILEAGKPTFSPMRHNGTTPAKQLPFSPSQFLNSPNITFDVNLSSTPMRKEEVETPTKDRSRLQPVQVPSSSSEAMSTPKQRLFPPTGDTPRTPTPFKKALADLEKRSGPIACLPDTPSSRLEDITEIMRKDQDTSHCDSDTSTMVNSDSGYLTGKRKASPSSGAAGKENVLPNKRVRKALAPSWTSTSSHLSSSDISFAVETPSKSLGNDTSILFSTPSSIMKDVGVTGLMDYPPQAGSKQRPESQPPLARRTAAPGSGGPRSSAAKRITFEDQAGAAAHQVPTTPKLDPMWVMVACGRTPDQIEMTERARRFLKTNSLKPRSLDF</sequence>
<feature type="region of interest" description="Disordered" evidence="3">
    <location>
        <begin position="473"/>
        <end position="512"/>
    </location>
</feature>
<keyword evidence="6" id="KW-1185">Reference proteome</keyword>
<feature type="compositionally biased region" description="Basic and acidic residues" evidence="3">
    <location>
        <begin position="294"/>
        <end position="308"/>
    </location>
</feature>
<evidence type="ECO:0000256" key="2">
    <source>
        <dbReference type="ARBA" id="ARBA00023125"/>
    </source>
</evidence>
<evidence type="ECO:0000256" key="1">
    <source>
        <dbReference type="ARBA" id="ARBA00022737"/>
    </source>
</evidence>
<organism evidence="5 6">
    <name type="scientific">Callosobruchus maculatus</name>
    <name type="common">Southern cowpea weevil</name>
    <name type="synonym">Pulse bruchid</name>
    <dbReference type="NCBI Taxonomy" id="64391"/>
    <lineage>
        <taxon>Eukaryota</taxon>
        <taxon>Metazoa</taxon>
        <taxon>Ecdysozoa</taxon>
        <taxon>Arthropoda</taxon>
        <taxon>Hexapoda</taxon>
        <taxon>Insecta</taxon>
        <taxon>Pterygota</taxon>
        <taxon>Neoptera</taxon>
        <taxon>Endopterygota</taxon>
        <taxon>Coleoptera</taxon>
        <taxon>Polyphaga</taxon>
        <taxon>Cucujiformia</taxon>
        <taxon>Chrysomeloidea</taxon>
        <taxon>Chrysomelidae</taxon>
        <taxon>Bruchinae</taxon>
        <taxon>Bruchini</taxon>
        <taxon>Callosobruchus</taxon>
    </lineage>
</organism>
<evidence type="ECO:0000313" key="6">
    <source>
        <dbReference type="Proteomes" id="UP000410492"/>
    </source>
</evidence>
<dbReference type="Proteomes" id="UP000410492">
    <property type="component" value="Unassembled WGS sequence"/>
</dbReference>
<feature type="region of interest" description="Disordered" evidence="3">
    <location>
        <begin position="378"/>
        <end position="421"/>
    </location>
</feature>
<keyword evidence="2" id="KW-0238">DNA-binding</keyword>
<keyword evidence="1" id="KW-0677">Repeat</keyword>
<proteinExistence type="predicted"/>
<dbReference type="OrthoDB" id="2143914at2759"/>
<feature type="compositionally biased region" description="Polar residues" evidence="3">
    <location>
        <begin position="85"/>
        <end position="96"/>
    </location>
</feature>
<feature type="compositionally biased region" description="Polar residues" evidence="3">
    <location>
        <begin position="313"/>
        <end position="326"/>
    </location>
</feature>
<feature type="region of interest" description="Disordered" evidence="3">
    <location>
        <begin position="286"/>
        <end position="340"/>
    </location>
</feature>
<dbReference type="EMBL" id="CAACVG010010231">
    <property type="protein sequence ID" value="VEN55291.1"/>
    <property type="molecule type" value="Genomic_DNA"/>
</dbReference>
<feature type="compositionally biased region" description="Polar residues" evidence="3">
    <location>
        <begin position="23"/>
        <end position="47"/>
    </location>
</feature>
<accession>A0A653D6V0</accession>
<feature type="compositionally biased region" description="Polar residues" evidence="3">
    <location>
        <begin position="387"/>
        <end position="397"/>
    </location>
</feature>
<gene>
    <name evidence="5" type="ORF">CALMAC_LOCUS14516</name>
</gene>
<dbReference type="Pfam" id="PF09316">
    <property type="entry name" value="Cmyb_C"/>
    <property type="match status" value="1"/>
</dbReference>
<feature type="domain" description="C-myb C-terminal" evidence="4">
    <location>
        <begin position="272"/>
        <end position="384"/>
    </location>
</feature>
<evidence type="ECO:0000259" key="4">
    <source>
        <dbReference type="Pfam" id="PF09316"/>
    </source>
</evidence>
<feature type="region of interest" description="Disordered" evidence="3">
    <location>
        <begin position="195"/>
        <end position="237"/>
    </location>
</feature>
<reference evidence="5 6" key="1">
    <citation type="submission" date="2019-01" db="EMBL/GenBank/DDBJ databases">
        <authorList>
            <person name="Sayadi A."/>
        </authorList>
    </citation>
    <scope>NUCLEOTIDE SEQUENCE [LARGE SCALE GENOMIC DNA]</scope>
</reference>
<dbReference type="GO" id="GO:0003677">
    <property type="term" value="F:DNA binding"/>
    <property type="evidence" value="ECO:0007669"/>
    <property type="project" value="UniProtKB-KW"/>
</dbReference>
<feature type="compositionally biased region" description="Low complexity" evidence="3">
    <location>
        <begin position="331"/>
        <end position="340"/>
    </location>
</feature>
<dbReference type="AlphaFoldDB" id="A0A653D6V0"/>
<feature type="region of interest" description="Disordered" evidence="3">
    <location>
        <begin position="1"/>
        <end position="50"/>
    </location>
</feature>
<evidence type="ECO:0000313" key="5">
    <source>
        <dbReference type="EMBL" id="VEN55291.1"/>
    </source>
</evidence>